<dbReference type="GO" id="GO:0032222">
    <property type="term" value="P:regulation of synaptic transmission, cholinergic"/>
    <property type="evidence" value="ECO:0007669"/>
    <property type="project" value="InterPro"/>
</dbReference>
<evidence type="ECO:0008006" key="10">
    <source>
        <dbReference type="Google" id="ProtNLM"/>
    </source>
</evidence>
<dbReference type="EMBL" id="CAJNRF010000356">
    <property type="protein sequence ID" value="CAF1956640.1"/>
    <property type="molecule type" value="Genomic_DNA"/>
</dbReference>
<proteinExistence type="predicted"/>
<evidence type="ECO:0000256" key="2">
    <source>
        <dbReference type="ARBA" id="ARBA00023180"/>
    </source>
</evidence>
<sequence length="134" mass="14177">MQSSILLLSILGCIYIVYGLECYDCDSSTNSACGDPFNASGLNGDNKCDEDTFIACVKVKMERNGIFSISRSGTNISDVCSGDVNGCQSQNLNGATSSTCCCTTNLCNGASSLQNLSVISMVIILPIVLAYQWI</sequence>
<dbReference type="Proteomes" id="UP000663834">
    <property type="component" value="Unassembled WGS sequence"/>
</dbReference>
<dbReference type="GO" id="GO:0030431">
    <property type="term" value="P:sleep"/>
    <property type="evidence" value="ECO:0007669"/>
    <property type="project" value="InterPro"/>
</dbReference>
<name>A0A815CM43_9BILA</name>
<dbReference type="Proteomes" id="UP000663887">
    <property type="component" value="Unassembled WGS sequence"/>
</dbReference>
<dbReference type="Proteomes" id="UP000663856">
    <property type="component" value="Unassembled WGS sequence"/>
</dbReference>
<gene>
    <name evidence="4" type="ORF">CJN711_LOCUS16233</name>
    <name evidence="5" type="ORF">KQP761_LOCUS29910</name>
    <name evidence="8" type="ORF">MBJ925_LOCUS36091</name>
    <name evidence="6" type="ORF">WKI299_LOCUS2634</name>
    <name evidence="7" type="ORF">XDN619_LOCUS3776</name>
</gene>
<evidence type="ECO:0000256" key="1">
    <source>
        <dbReference type="ARBA" id="ARBA00022729"/>
    </source>
</evidence>
<dbReference type="InterPro" id="IPR031424">
    <property type="entry name" value="QVR-like"/>
</dbReference>
<evidence type="ECO:0000313" key="7">
    <source>
        <dbReference type="EMBL" id="CAF2011044.1"/>
    </source>
</evidence>
<evidence type="ECO:0000313" key="6">
    <source>
        <dbReference type="EMBL" id="CAF1956640.1"/>
    </source>
</evidence>
<organism evidence="4 9">
    <name type="scientific">Rotaria magnacalcarata</name>
    <dbReference type="NCBI Taxonomy" id="392030"/>
    <lineage>
        <taxon>Eukaryota</taxon>
        <taxon>Metazoa</taxon>
        <taxon>Spiralia</taxon>
        <taxon>Gnathifera</taxon>
        <taxon>Rotifera</taxon>
        <taxon>Eurotatoria</taxon>
        <taxon>Bdelloidea</taxon>
        <taxon>Philodinida</taxon>
        <taxon>Philodinidae</taxon>
        <taxon>Rotaria</taxon>
    </lineage>
</organism>
<evidence type="ECO:0000313" key="9">
    <source>
        <dbReference type="Proteomes" id="UP000663855"/>
    </source>
</evidence>
<keyword evidence="2" id="KW-0325">Glycoprotein</keyword>
<evidence type="ECO:0000256" key="3">
    <source>
        <dbReference type="SAM" id="SignalP"/>
    </source>
</evidence>
<dbReference type="Proteomes" id="UP000663855">
    <property type="component" value="Unassembled WGS sequence"/>
</dbReference>
<dbReference type="PANTHER" id="PTHR33562">
    <property type="entry name" value="ATILLA, ISOFORM B-RELATED-RELATED"/>
    <property type="match status" value="1"/>
</dbReference>
<dbReference type="OrthoDB" id="6083863at2759"/>
<dbReference type="EMBL" id="CAJNOV010007473">
    <property type="protein sequence ID" value="CAF1286141.1"/>
    <property type="molecule type" value="Genomic_DNA"/>
</dbReference>
<feature type="chain" id="PRO_5036411403" description="Protein sleepless" evidence="3">
    <location>
        <begin position="20"/>
        <end position="134"/>
    </location>
</feature>
<evidence type="ECO:0000313" key="8">
    <source>
        <dbReference type="EMBL" id="CAF2215185.1"/>
    </source>
</evidence>
<dbReference type="EMBL" id="CAJNRG010000583">
    <property type="protein sequence ID" value="CAF2011044.1"/>
    <property type="molecule type" value="Genomic_DNA"/>
</dbReference>
<dbReference type="EMBL" id="CAJNOW010016494">
    <property type="protein sequence ID" value="CAF1650623.1"/>
    <property type="molecule type" value="Genomic_DNA"/>
</dbReference>
<reference evidence="4" key="1">
    <citation type="submission" date="2021-02" db="EMBL/GenBank/DDBJ databases">
        <authorList>
            <person name="Nowell W R."/>
        </authorList>
    </citation>
    <scope>NUCLEOTIDE SEQUENCE</scope>
</reference>
<dbReference type="Pfam" id="PF17064">
    <property type="entry name" value="QVR"/>
    <property type="match status" value="1"/>
</dbReference>
<feature type="signal peptide" evidence="3">
    <location>
        <begin position="1"/>
        <end position="19"/>
    </location>
</feature>
<accession>A0A815CM43</accession>
<dbReference type="Proteomes" id="UP000663824">
    <property type="component" value="Unassembled WGS sequence"/>
</dbReference>
<keyword evidence="1 3" id="KW-0732">Signal</keyword>
<protein>
    <recommendedName>
        <fullName evidence="10">Protein sleepless</fullName>
    </recommendedName>
</protein>
<dbReference type="AlphaFoldDB" id="A0A815CM43"/>
<dbReference type="InterPro" id="IPR050975">
    <property type="entry name" value="Sleep_regulator"/>
</dbReference>
<evidence type="ECO:0000313" key="5">
    <source>
        <dbReference type="EMBL" id="CAF1650623.1"/>
    </source>
</evidence>
<dbReference type="EMBL" id="CAJNRE010019886">
    <property type="protein sequence ID" value="CAF2215185.1"/>
    <property type="molecule type" value="Genomic_DNA"/>
</dbReference>
<comment type="caution">
    <text evidence="4">The sequence shown here is derived from an EMBL/GenBank/DDBJ whole genome shotgun (WGS) entry which is preliminary data.</text>
</comment>
<evidence type="ECO:0000313" key="4">
    <source>
        <dbReference type="EMBL" id="CAF1286141.1"/>
    </source>
</evidence>